<feature type="domain" description="Hemerythrin-like" evidence="1">
    <location>
        <begin position="12"/>
        <end position="138"/>
    </location>
</feature>
<dbReference type="CDD" id="cd12108">
    <property type="entry name" value="Hr-like"/>
    <property type="match status" value="1"/>
</dbReference>
<dbReference type="Proteomes" id="UP000619788">
    <property type="component" value="Unassembled WGS sequence"/>
</dbReference>
<gene>
    <name evidence="2" type="ORF">Psi01_17160</name>
</gene>
<sequence>MTPDLLGFTIAHRAMRGDTRRMAVLATDLAAGRQTADAARAAAISEDVALLCASIHHHHTMEDEMLWPVIERSAGAEVDLRDLSDDHSELDPLLEEITAQAARFAATRDASALAPALTRLADMLDEHIEEEERLIFPIITEYVSVADWETVENAVRKGGNIKFDLPRIERYARPDELARLRRMAGPVLTVMLALLRGGYRRRQRLVFGQAA</sequence>
<comment type="caution">
    <text evidence="2">The sequence shown here is derived from an EMBL/GenBank/DDBJ whole genome shotgun (WGS) entry which is preliminary data.</text>
</comment>
<organism evidence="2 3">
    <name type="scientific">Planobispora siamensis</name>
    <dbReference type="NCBI Taxonomy" id="936338"/>
    <lineage>
        <taxon>Bacteria</taxon>
        <taxon>Bacillati</taxon>
        <taxon>Actinomycetota</taxon>
        <taxon>Actinomycetes</taxon>
        <taxon>Streptosporangiales</taxon>
        <taxon>Streptosporangiaceae</taxon>
        <taxon>Planobispora</taxon>
    </lineage>
</organism>
<dbReference type="EMBL" id="BOOJ01000015">
    <property type="protein sequence ID" value="GIH91086.1"/>
    <property type="molecule type" value="Genomic_DNA"/>
</dbReference>
<keyword evidence="3" id="KW-1185">Reference proteome</keyword>
<evidence type="ECO:0000313" key="3">
    <source>
        <dbReference type="Proteomes" id="UP000619788"/>
    </source>
</evidence>
<dbReference type="Pfam" id="PF01814">
    <property type="entry name" value="Hemerythrin"/>
    <property type="match status" value="1"/>
</dbReference>
<name>A0A8J3SEE6_9ACTN</name>
<evidence type="ECO:0000313" key="2">
    <source>
        <dbReference type="EMBL" id="GIH91086.1"/>
    </source>
</evidence>
<dbReference type="InterPro" id="IPR012312">
    <property type="entry name" value="Hemerythrin-like"/>
</dbReference>
<evidence type="ECO:0000259" key="1">
    <source>
        <dbReference type="Pfam" id="PF01814"/>
    </source>
</evidence>
<dbReference type="Gene3D" id="1.20.120.520">
    <property type="entry name" value="nmb1532 protein domain like"/>
    <property type="match status" value="1"/>
</dbReference>
<accession>A0A8J3SEE6</accession>
<dbReference type="AlphaFoldDB" id="A0A8J3SEE6"/>
<proteinExistence type="predicted"/>
<reference evidence="2 3" key="1">
    <citation type="submission" date="2021-01" db="EMBL/GenBank/DDBJ databases">
        <title>Whole genome shotgun sequence of Planobispora siamensis NBRC 107568.</title>
        <authorList>
            <person name="Komaki H."/>
            <person name="Tamura T."/>
        </authorList>
    </citation>
    <scope>NUCLEOTIDE SEQUENCE [LARGE SCALE GENOMIC DNA]</scope>
    <source>
        <strain evidence="2 3">NBRC 107568</strain>
    </source>
</reference>
<dbReference type="RefSeq" id="WP_204063404.1">
    <property type="nucleotide sequence ID" value="NZ_BOOJ01000015.1"/>
</dbReference>
<protein>
    <recommendedName>
        <fullName evidence="1">Hemerythrin-like domain-containing protein</fullName>
    </recommendedName>
</protein>